<dbReference type="EMBL" id="BLLF01001004">
    <property type="protein sequence ID" value="GFH16483.1"/>
    <property type="molecule type" value="Genomic_DNA"/>
</dbReference>
<comment type="caution">
    <text evidence="2">The sequence shown here is derived from an EMBL/GenBank/DDBJ whole genome shotgun (WGS) entry which is preliminary data.</text>
</comment>
<dbReference type="AlphaFoldDB" id="A0A699Z1R8"/>
<organism evidence="2 3">
    <name type="scientific">Haematococcus lacustris</name>
    <name type="common">Green alga</name>
    <name type="synonym">Haematococcus pluvialis</name>
    <dbReference type="NCBI Taxonomy" id="44745"/>
    <lineage>
        <taxon>Eukaryota</taxon>
        <taxon>Viridiplantae</taxon>
        <taxon>Chlorophyta</taxon>
        <taxon>core chlorophytes</taxon>
        <taxon>Chlorophyceae</taxon>
        <taxon>CS clade</taxon>
        <taxon>Chlamydomonadales</taxon>
        <taxon>Haematococcaceae</taxon>
        <taxon>Haematococcus</taxon>
    </lineage>
</organism>
<accession>A0A699Z1R8</accession>
<evidence type="ECO:0000313" key="2">
    <source>
        <dbReference type="EMBL" id="GFH16483.1"/>
    </source>
</evidence>
<dbReference type="Proteomes" id="UP000485058">
    <property type="component" value="Unassembled WGS sequence"/>
</dbReference>
<sequence length="136" mass="14489">MDVVSMCPESDTGSDAGWTPVGRRGAAPHLNKTLLCDAVQRIYAGDDHISQLKLILALHLAEDDNIGYAGVPHSMSGSNAGQLEGVHHLWVEAGLLQLRAALEGVNADTVLQTKSMPSLSDFAIILKVSAVKKMCR</sequence>
<gene>
    <name evidence="2" type="ORF">HaLaN_12908</name>
</gene>
<name>A0A699Z1R8_HAELA</name>
<protein>
    <submittedName>
        <fullName evidence="2">Uncharacterized protein</fullName>
    </submittedName>
</protein>
<evidence type="ECO:0000256" key="1">
    <source>
        <dbReference type="SAM" id="MobiDB-lite"/>
    </source>
</evidence>
<keyword evidence="3" id="KW-1185">Reference proteome</keyword>
<proteinExistence type="predicted"/>
<evidence type="ECO:0000313" key="3">
    <source>
        <dbReference type="Proteomes" id="UP000485058"/>
    </source>
</evidence>
<feature type="region of interest" description="Disordered" evidence="1">
    <location>
        <begin position="1"/>
        <end position="20"/>
    </location>
</feature>
<reference evidence="2 3" key="1">
    <citation type="submission" date="2020-02" db="EMBL/GenBank/DDBJ databases">
        <title>Draft genome sequence of Haematococcus lacustris strain NIES-144.</title>
        <authorList>
            <person name="Morimoto D."/>
            <person name="Nakagawa S."/>
            <person name="Yoshida T."/>
            <person name="Sawayama S."/>
        </authorList>
    </citation>
    <scope>NUCLEOTIDE SEQUENCE [LARGE SCALE GENOMIC DNA]</scope>
    <source>
        <strain evidence="2 3">NIES-144</strain>
    </source>
</reference>